<evidence type="ECO:0000256" key="2">
    <source>
        <dbReference type="ARBA" id="ARBA00009704"/>
    </source>
</evidence>
<dbReference type="InterPro" id="IPR040159">
    <property type="entry name" value="CLS_fam"/>
</dbReference>
<dbReference type="SUPFAM" id="SSF49417">
    <property type="entry name" value="p53-like transcription factors"/>
    <property type="match status" value="1"/>
</dbReference>
<dbReference type="SMART" id="SM01268">
    <property type="entry name" value="BTD"/>
    <property type="match status" value="1"/>
</dbReference>
<dbReference type="SMART" id="SM01267">
    <property type="entry name" value="LAG1_DNAbind"/>
    <property type="match status" value="1"/>
</dbReference>
<evidence type="ECO:0000256" key="1">
    <source>
        <dbReference type="ARBA" id="ARBA00004123"/>
    </source>
</evidence>
<dbReference type="InterPro" id="IPR015351">
    <property type="entry name" value="RBP-J/Cbf11/Cbf12_DNA-bd"/>
</dbReference>
<keyword evidence="6" id="KW-0539">Nucleus</keyword>
<dbReference type="FunFam" id="2.60.40.1450:FF:000003">
    <property type="entry name" value="Related to J kappa-recombination signal binding protein"/>
    <property type="match status" value="1"/>
</dbReference>
<gene>
    <name evidence="10" type="primary">RBPJ</name>
    <name evidence="10" type="ORF">A0J61_01226</name>
</gene>
<feature type="compositionally biased region" description="Pro residues" evidence="7">
    <location>
        <begin position="571"/>
        <end position="587"/>
    </location>
</feature>
<feature type="region of interest" description="Disordered" evidence="7">
    <location>
        <begin position="196"/>
        <end position="235"/>
    </location>
</feature>
<dbReference type="InterPro" id="IPR037095">
    <property type="entry name" value="RBP-J/Cbf11_DNA-bd_sf"/>
</dbReference>
<evidence type="ECO:0000256" key="7">
    <source>
        <dbReference type="SAM" id="MobiDB-lite"/>
    </source>
</evidence>
<evidence type="ECO:0000313" key="11">
    <source>
        <dbReference type="Proteomes" id="UP000093000"/>
    </source>
</evidence>
<dbReference type="OrthoDB" id="5600360at2759"/>
<feature type="compositionally biased region" description="Polar residues" evidence="7">
    <location>
        <begin position="281"/>
        <end position="291"/>
    </location>
</feature>
<feature type="region of interest" description="Disordered" evidence="7">
    <location>
        <begin position="834"/>
        <end position="857"/>
    </location>
</feature>
<dbReference type="Pfam" id="PF09270">
    <property type="entry name" value="BTD"/>
    <property type="match status" value="1"/>
</dbReference>
<dbReference type="InterPro" id="IPR015350">
    <property type="entry name" value="Beta-trefoil_DNA-bd_dom"/>
</dbReference>
<evidence type="ECO:0000313" key="10">
    <source>
        <dbReference type="EMBL" id="OBZ90725.1"/>
    </source>
</evidence>
<dbReference type="STRING" id="101091.A0A1C7NNN9"/>
<dbReference type="SUPFAM" id="SSF110217">
    <property type="entry name" value="DNA-binding protein LAG-1 (CSL)"/>
    <property type="match status" value="1"/>
</dbReference>
<feature type="compositionally biased region" description="Low complexity" evidence="7">
    <location>
        <begin position="196"/>
        <end position="212"/>
    </location>
</feature>
<dbReference type="GO" id="GO:0001228">
    <property type="term" value="F:DNA-binding transcription activator activity, RNA polymerase II-specific"/>
    <property type="evidence" value="ECO:0007669"/>
    <property type="project" value="InterPro"/>
</dbReference>
<comment type="similarity">
    <text evidence="2">Belongs to the Su(H) family.</text>
</comment>
<evidence type="ECO:0000256" key="6">
    <source>
        <dbReference type="ARBA" id="ARBA00023242"/>
    </source>
</evidence>
<dbReference type="InParanoid" id="A0A1C7NNN9"/>
<feature type="compositionally biased region" description="Low complexity" evidence="7">
    <location>
        <begin position="842"/>
        <end position="857"/>
    </location>
</feature>
<dbReference type="Pfam" id="PF20144">
    <property type="entry name" value="TIG_SUH"/>
    <property type="match status" value="1"/>
</dbReference>
<protein>
    <submittedName>
        <fullName evidence="10">Recombining binding protein suppressor of hairless</fullName>
    </submittedName>
</protein>
<dbReference type="Pfam" id="PF09271">
    <property type="entry name" value="LAG1-DNAbind"/>
    <property type="match status" value="1"/>
</dbReference>
<dbReference type="InterPro" id="IPR038007">
    <property type="entry name" value="RBP-Jkappa_IPT"/>
</dbReference>
<dbReference type="InterPro" id="IPR036358">
    <property type="entry name" value="BTD_sf"/>
</dbReference>
<evidence type="ECO:0000256" key="3">
    <source>
        <dbReference type="ARBA" id="ARBA00023015"/>
    </source>
</evidence>
<sequence>MATDNKKSHSECLEQNKNSWSDFVYSSPSSPHSQQQHQNEFHLDPTFTAQHMPESNSRRHSLSVGEMQLHSFDNQQHKYDLEQLLGASLPSSWSSSSSGTASTSHPHNTNNNNVDVIPHRRALSLRLDLGPTQPIDMHHRASFSTTSPTTPAFFSPSFLDALKQEDDMMFEQYHPHHSTPHPIPEEMVHDFMLNQQSQQHPQHNHHQQQQQHPLHHQHNNTSVAPTSNNTITPSIISTSDDVNHLTNYWLLNHQTPAPPAHIHRKSSTSSVSSINNTNHSPSQPTMNVVSTPSPPSTMTMVYQQQHPSIPEEEDEDMDTSLRNQSISARMLQGANNTAIMKPLIQRYLASSEDERRIMILTSRVAQKSYGTEKRFLCPPPSTILLGASWHTMANDGLSSKPSPPSLVIQISGEKTSQNGMVEWQYDGNNMESHRDIPLLSSTNNTSGVIGYCVSKHLHINDADEKRKRVEVLVKISLANNVLLGTFASKGIKVISKPSKKRQSVKNMELCIHHGTTISLFNRIRSQTVSTKYLGVSSGADNPTGTCFVARTSSWDPFVIWVVDTTRSPESQPQPLPHHPDNPHFPAPPTIAMQTSPGQTPIAIHYNQAIVLQCVTTGLVSPVMVIRKVDKGSMTMGGNRVDDLSGPTGGECGDEALGDPVSQLHKVAFQIVQDPSVAHHNKVNYNSSTLPSQHPHLMQEWQLPQLSQTVTYLACLDNVVGMHKTTTERTFVLTHPAVPPPVDSSALLSSSWSTADSFENFEFMSSVQQQQQQQANINTAATINNHANGGGGKMTRKRRVSCDVTGKPLMPPILKNNSSNRRRVNSLNDNLFYKQEQVGGAGRRSSISSDRRSSIGSDHGYHQLNSGACWTEDVSDASVWTIVGTDCASYKFWAPSTIGDLNSPFTSNTANPITPFPMLNTSYTHLVHSKQPQQQHTLHLHGQNFTRDISVWFGDVKSPHTDYKSKDSISCTVPNIQEMMDSSSAIHEDLQHKIPILFVRGDGIIYNTDMFYTF</sequence>
<feature type="region of interest" description="Disordered" evidence="7">
    <location>
        <begin position="566"/>
        <end position="587"/>
    </location>
</feature>
<organism evidence="10 11">
    <name type="scientific">Choanephora cucurbitarum</name>
    <dbReference type="NCBI Taxonomy" id="101091"/>
    <lineage>
        <taxon>Eukaryota</taxon>
        <taxon>Fungi</taxon>
        <taxon>Fungi incertae sedis</taxon>
        <taxon>Mucoromycota</taxon>
        <taxon>Mucoromycotina</taxon>
        <taxon>Mucoromycetes</taxon>
        <taxon>Mucorales</taxon>
        <taxon>Mucorineae</taxon>
        <taxon>Choanephoraceae</taxon>
        <taxon>Choanephoroideae</taxon>
        <taxon>Choanephora</taxon>
    </lineage>
</organism>
<evidence type="ECO:0000256" key="5">
    <source>
        <dbReference type="ARBA" id="ARBA00023163"/>
    </source>
</evidence>
<evidence type="ECO:0000259" key="8">
    <source>
        <dbReference type="SMART" id="SM01267"/>
    </source>
</evidence>
<dbReference type="Proteomes" id="UP000093000">
    <property type="component" value="Unassembled WGS sequence"/>
</dbReference>
<comment type="subcellular location">
    <subcellularLocation>
        <location evidence="1">Nucleus</location>
    </subcellularLocation>
</comment>
<keyword evidence="3" id="KW-0805">Transcription regulation</keyword>
<feature type="compositionally biased region" description="Low complexity" evidence="7">
    <location>
        <begin position="267"/>
        <end position="280"/>
    </location>
</feature>
<evidence type="ECO:0000259" key="9">
    <source>
        <dbReference type="SMART" id="SM01268"/>
    </source>
</evidence>
<dbReference type="SUPFAM" id="SSF81296">
    <property type="entry name" value="E set domains"/>
    <property type="match status" value="1"/>
</dbReference>
<comment type="caution">
    <text evidence="10">The sequence shown here is derived from an EMBL/GenBank/DDBJ whole genome shotgun (WGS) entry which is preliminary data.</text>
</comment>
<dbReference type="PANTHER" id="PTHR10665">
    <property type="entry name" value="RECOMBINING BINDING PROTEIN SUPPRESSOR OF HAIRLESS"/>
    <property type="match status" value="1"/>
</dbReference>
<reference evidence="10 11" key="1">
    <citation type="submission" date="2016-03" db="EMBL/GenBank/DDBJ databases">
        <title>Choanephora cucurbitarum.</title>
        <authorList>
            <person name="Min B."/>
            <person name="Park H."/>
            <person name="Park J.-H."/>
            <person name="Shin H.-D."/>
            <person name="Choi I.-G."/>
        </authorList>
    </citation>
    <scope>NUCLEOTIDE SEQUENCE [LARGE SCALE GENOMIC DNA]</scope>
    <source>
        <strain evidence="10 11">KUS-F28377</strain>
    </source>
</reference>
<proteinExistence type="inferred from homology"/>
<feature type="domain" description="Beta-trefoil DNA-binding" evidence="9">
    <location>
        <begin position="509"/>
        <end position="869"/>
    </location>
</feature>
<dbReference type="AlphaFoldDB" id="A0A1C7NNN9"/>
<dbReference type="Gene3D" id="2.80.10.50">
    <property type="match status" value="1"/>
</dbReference>
<keyword evidence="11" id="KW-1185">Reference proteome</keyword>
<feature type="compositionally biased region" description="Polar residues" evidence="7">
    <location>
        <begin position="221"/>
        <end position="235"/>
    </location>
</feature>
<feature type="domain" description="RBP-J/Cbf11/Cbf12 DNA binding" evidence="8">
    <location>
        <begin position="356"/>
        <end position="508"/>
    </location>
</feature>
<accession>A0A1C7NNN9</accession>
<dbReference type="InterPro" id="IPR014756">
    <property type="entry name" value="Ig_E-set"/>
</dbReference>
<dbReference type="Gene3D" id="2.60.40.1450">
    <property type="entry name" value="LAG1, DNA binding domain"/>
    <property type="match status" value="1"/>
</dbReference>
<dbReference type="Gene3D" id="2.60.40.10">
    <property type="entry name" value="Immunoglobulins"/>
    <property type="match status" value="1"/>
</dbReference>
<feature type="compositionally biased region" description="Low complexity" evidence="7">
    <location>
        <begin position="90"/>
        <end position="113"/>
    </location>
</feature>
<feature type="region of interest" description="Disordered" evidence="7">
    <location>
        <begin position="90"/>
        <end position="114"/>
    </location>
</feature>
<keyword evidence="5" id="KW-0804">Transcription</keyword>
<dbReference type="EMBL" id="LUGH01000036">
    <property type="protein sequence ID" value="OBZ90725.1"/>
    <property type="molecule type" value="Genomic_DNA"/>
</dbReference>
<name>A0A1C7NNN9_9FUNG</name>
<dbReference type="GO" id="GO:0000978">
    <property type="term" value="F:RNA polymerase II cis-regulatory region sequence-specific DNA binding"/>
    <property type="evidence" value="ECO:0007669"/>
    <property type="project" value="InterPro"/>
</dbReference>
<dbReference type="InterPro" id="IPR008967">
    <property type="entry name" value="p53-like_TF_DNA-bd_sf"/>
</dbReference>
<evidence type="ECO:0000256" key="4">
    <source>
        <dbReference type="ARBA" id="ARBA00023125"/>
    </source>
</evidence>
<feature type="region of interest" description="Disordered" evidence="7">
    <location>
        <begin position="257"/>
        <end position="291"/>
    </location>
</feature>
<keyword evidence="4" id="KW-0238">DNA-binding</keyword>
<dbReference type="GO" id="GO:0005634">
    <property type="term" value="C:nucleus"/>
    <property type="evidence" value="ECO:0007669"/>
    <property type="project" value="UniProtKB-SubCell"/>
</dbReference>
<dbReference type="InterPro" id="IPR013783">
    <property type="entry name" value="Ig-like_fold"/>
</dbReference>